<sequence>MAPHVCLLLGAILLTTTLAVDNSWHPPDPSAINNLDLNLGSDGVFDFIFDTSLTPDERYGQYNYCNMPHVRRREYVVAPAEYELVYVEIIHRHHKRTPYESNTFPMEKDTWDCNGTQLYHYGQPSAGSQMSANTYWQLEEHSPFDLFPVSAFPGTCVFPQITRTGLQDSWQHGHDIYEVYHDLLRFLPDELDQKRMEFRVTNNVITSQVAGMVIGGMYGEGVDVPLHVQRAGIDSLEPQYPCPGGQMLFTGIKDSDSASSELWKSHLEKTKDLLNSLDAISGVPSDADDWHTSYDHYFDNLSSRLCHSKPLPCKRQRPQSNDECITRSQANSVLRLGQWEYSRLFRDAPSSLIASTALYGVFIAELAQHLREQIKLFDQTDRVLYRHNVAHDGSISWILSLLQIKQMVWPGMGAEIVFELYRRKTTSSEKEEGSFFVRVLWGGQVLQSSNPELGDMNFVDLRVLLDYFDSLVGKKAESVVGLCQVE</sequence>
<evidence type="ECO:0000313" key="4">
    <source>
        <dbReference type="Proteomes" id="UP000001294"/>
    </source>
</evidence>
<dbReference type="VEuPathDB" id="FungiDB:PMAA_011630"/>
<dbReference type="HOGENOM" id="CLU_030126_0_0_1"/>
<dbReference type="PANTHER" id="PTHR11567">
    <property type="entry name" value="ACID PHOSPHATASE-RELATED"/>
    <property type="match status" value="1"/>
</dbReference>
<evidence type="ECO:0000256" key="1">
    <source>
        <dbReference type="ARBA" id="ARBA00005375"/>
    </source>
</evidence>
<dbReference type="EMBL" id="DS995906">
    <property type="protein sequence ID" value="EEA18887.1"/>
    <property type="molecule type" value="Genomic_DNA"/>
</dbReference>
<keyword evidence="4" id="KW-1185">Reference proteome</keyword>
<evidence type="ECO:0000256" key="2">
    <source>
        <dbReference type="SAM" id="SignalP"/>
    </source>
</evidence>
<dbReference type="Proteomes" id="UP000001294">
    <property type="component" value="Unassembled WGS sequence"/>
</dbReference>
<comment type="similarity">
    <text evidence="1">Belongs to the histidine acid phosphatase family.</text>
</comment>
<dbReference type="GO" id="GO:0016791">
    <property type="term" value="F:phosphatase activity"/>
    <property type="evidence" value="ECO:0007669"/>
    <property type="project" value="TreeGrafter"/>
</dbReference>
<dbReference type="InterPro" id="IPR029033">
    <property type="entry name" value="His_PPase_superfam"/>
</dbReference>
<organism evidence="3 4">
    <name type="scientific">Talaromyces marneffei (strain ATCC 18224 / CBS 334.59 / QM 7333)</name>
    <name type="common">Penicillium marneffei</name>
    <dbReference type="NCBI Taxonomy" id="441960"/>
    <lineage>
        <taxon>Eukaryota</taxon>
        <taxon>Fungi</taxon>
        <taxon>Dikarya</taxon>
        <taxon>Ascomycota</taxon>
        <taxon>Pezizomycotina</taxon>
        <taxon>Eurotiomycetes</taxon>
        <taxon>Eurotiomycetidae</taxon>
        <taxon>Eurotiales</taxon>
        <taxon>Trichocomaceae</taxon>
        <taxon>Talaromyces</taxon>
        <taxon>Talaromyces sect. Talaromyces</taxon>
    </lineage>
</organism>
<keyword evidence="2" id="KW-0732">Signal</keyword>
<protein>
    <recommendedName>
        <fullName evidence="5">Histidine acid phosphatase</fullName>
    </recommendedName>
</protein>
<dbReference type="Pfam" id="PF00328">
    <property type="entry name" value="His_Phos_2"/>
    <property type="match status" value="1"/>
</dbReference>
<proteinExistence type="inferred from homology"/>
<dbReference type="InterPro" id="IPR050645">
    <property type="entry name" value="Histidine_acid_phosphatase"/>
</dbReference>
<feature type="chain" id="PRO_5002845859" description="Histidine acid phosphatase" evidence="2">
    <location>
        <begin position="20"/>
        <end position="486"/>
    </location>
</feature>
<evidence type="ECO:0008006" key="5">
    <source>
        <dbReference type="Google" id="ProtNLM"/>
    </source>
</evidence>
<dbReference type="InterPro" id="IPR000560">
    <property type="entry name" value="His_Pase_clade-2"/>
</dbReference>
<dbReference type="SUPFAM" id="SSF53254">
    <property type="entry name" value="Phosphoglycerate mutase-like"/>
    <property type="match status" value="1"/>
</dbReference>
<reference evidence="4" key="1">
    <citation type="journal article" date="2015" name="Genome Announc.">
        <title>Genome sequence of the AIDS-associated pathogen Penicillium marneffei (ATCC18224) and its near taxonomic relative Talaromyces stipitatus (ATCC10500).</title>
        <authorList>
            <person name="Nierman W.C."/>
            <person name="Fedorova-Abrams N.D."/>
            <person name="Andrianopoulos A."/>
        </authorList>
    </citation>
    <scope>NUCLEOTIDE SEQUENCE [LARGE SCALE GENOMIC DNA]</scope>
    <source>
        <strain evidence="4">ATCC 18224 / CBS 334.59 / QM 7333</strain>
    </source>
</reference>
<gene>
    <name evidence="3" type="ORF">PMAA_011630</name>
</gene>
<dbReference type="Gene3D" id="3.40.50.1240">
    <property type="entry name" value="Phosphoglycerate mutase-like"/>
    <property type="match status" value="1"/>
</dbReference>
<name>B6QV58_TALMQ</name>
<dbReference type="AlphaFoldDB" id="B6QV58"/>
<accession>B6QV58</accession>
<dbReference type="PhylomeDB" id="B6QV58"/>
<evidence type="ECO:0000313" key="3">
    <source>
        <dbReference type="EMBL" id="EEA18887.1"/>
    </source>
</evidence>
<dbReference type="PANTHER" id="PTHR11567:SF195">
    <property type="entry name" value="ACID PHOSPHATASE, PUTATIVE (AFU_ORTHOLOGUE AFUA_3G14570)-RELATED"/>
    <property type="match status" value="1"/>
</dbReference>
<feature type="signal peptide" evidence="2">
    <location>
        <begin position="1"/>
        <end position="19"/>
    </location>
</feature>
<dbReference type="OrthoDB" id="10262962at2759"/>